<protein>
    <submittedName>
        <fullName evidence="1">Uncharacterized protein</fullName>
    </submittedName>
</protein>
<proteinExistence type="predicted"/>
<dbReference type="Pfam" id="PF23986">
    <property type="entry name" value="Pam3_gp59"/>
    <property type="match status" value="1"/>
</dbReference>
<organism evidence="1 2">
    <name type="scientific">Cupriavidus taiwanensis</name>
    <dbReference type="NCBI Taxonomy" id="164546"/>
    <lineage>
        <taxon>Bacteria</taxon>
        <taxon>Pseudomonadati</taxon>
        <taxon>Pseudomonadota</taxon>
        <taxon>Betaproteobacteria</taxon>
        <taxon>Burkholderiales</taxon>
        <taxon>Burkholderiaceae</taxon>
        <taxon>Cupriavidus</taxon>
    </lineage>
</organism>
<dbReference type="AlphaFoldDB" id="A0A375IHX1"/>
<accession>A0A375IHX1</accession>
<dbReference type="Proteomes" id="UP000255505">
    <property type="component" value="Chromosome I"/>
</dbReference>
<dbReference type="RefSeq" id="WP_115663172.1">
    <property type="nucleotide sequence ID" value="NZ_LT991976.1"/>
</dbReference>
<dbReference type="EMBL" id="LT991976">
    <property type="protein sequence ID" value="SPK73688.1"/>
    <property type="molecule type" value="Genomic_DNA"/>
</dbReference>
<reference evidence="1 2" key="1">
    <citation type="submission" date="2018-01" db="EMBL/GenBank/DDBJ databases">
        <authorList>
            <person name="Gaut B.S."/>
            <person name="Morton B.R."/>
            <person name="Clegg M.T."/>
            <person name="Duvall M.R."/>
        </authorList>
    </citation>
    <scope>NUCLEOTIDE SEQUENCE [LARGE SCALE GENOMIC DNA]</scope>
    <source>
        <strain evidence="1">Cupriavidus taiwanensis LMG 19425</strain>
    </source>
</reference>
<name>A0A375IHX1_9BURK</name>
<evidence type="ECO:0000313" key="2">
    <source>
        <dbReference type="Proteomes" id="UP000255505"/>
    </source>
</evidence>
<dbReference type="InterPro" id="IPR057117">
    <property type="entry name" value="Pam3_gp59"/>
</dbReference>
<sequence>MPQASSELCDRWGDINAAFGQLRANFIQTRGGIIRPVQGYTPTADDLSAIAYLIHEWEYGYDPTPWGDR</sequence>
<evidence type="ECO:0000313" key="1">
    <source>
        <dbReference type="EMBL" id="SPK73688.1"/>
    </source>
</evidence>
<gene>
    <name evidence="1" type="ORF">CT19425_110225</name>
</gene>